<evidence type="ECO:0000313" key="1">
    <source>
        <dbReference type="EMBL" id="AIA80064.1"/>
    </source>
</evidence>
<reference evidence="1" key="1">
    <citation type="submission" date="2015-07" db="EMBL/GenBank/DDBJ databases">
        <title>Isolation and characterization of a novel lytic T4-like coliphage vB_EcoM_JS09 infecting APEC.</title>
        <authorList>
            <person name="Zhou Y."/>
            <person name="Bao H.D."/>
            <person name="Zhang H."/>
            <person name="Wang R."/>
        </authorList>
    </citation>
    <scope>NUCLEOTIDE SEQUENCE</scope>
</reference>
<dbReference type="GeneID" id="19524822"/>
<dbReference type="KEGG" id="vg:19524822"/>
<protein>
    <submittedName>
        <fullName evidence="1">Uncharacterized protein</fullName>
    </submittedName>
</protein>
<gene>
    <name evidence="1" type="ORF">JS09_097</name>
</gene>
<dbReference type="OrthoDB" id="39084at10239"/>
<name>A0A060BND3_9CAUD</name>
<dbReference type="EMBL" id="KF582788">
    <property type="protein sequence ID" value="AIA80064.1"/>
    <property type="molecule type" value="Genomic_DNA"/>
</dbReference>
<dbReference type="RefSeq" id="YP_009037420.1">
    <property type="nucleotide sequence ID" value="NC_024124.2"/>
</dbReference>
<proteinExistence type="predicted"/>
<dbReference type="InterPro" id="IPR055703">
    <property type="entry name" value="DUF7279"/>
</dbReference>
<sequence>MQVKLLYRLLKNGKHDWYLLIKTDPNFFSGQPFTVRPTKRQLRKAKRSHRNFYREY</sequence>
<organism evidence="1 2">
    <name type="scientific">Escherichia phage vB_EcoM_JS09</name>
    <dbReference type="NCBI Taxonomy" id="1430444"/>
    <lineage>
        <taxon>Viruses</taxon>
        <taxon>Duplodnaviria</taxon>
        <taxon>Heunggongvirae</taxon>
        <taxon>Uroviricota</taxon>
        <taxon>Caudoviricetes</taxon>
        <taxon>Pantevenvirales</taxon>
        <taxon>Straboviridae</taxon>
        <taxon>Tevenvirinae</taxon>
        <taxon>Mosigvirus</taxon>
        <taxon>Mosigvirus JS09</taxon>
    </lineage>
</organism>
<dbReference type="Pfam" id="PF23945">
    <property type="entry name" value="DUF7279"/>
    <property type="match status" value="1"/>
</dbReference>
<accession>A0A060BND3</accession>
<dbReference type="Proteomes" id="UP000019733">
    <property type="component" value="Segment"/>
</dbReference>
<evidence type="ECO:0000313" key="2">
    <source>
        <dbReference type="Proteomes" id="UP000019733"/>
    </source>
</evidence>
<keyword evidence="2" id="KW-1185">Reference proteome</keyword>